<dbReference type="GO" id="GO:0005737">
    <property type="term" value="C:cytoplasm"/>
    <property type="evidence" value="ECO:0007669"/>
    <property type="project" value="TreeGrafter"/>
</dbReference>
<dbReference type="GO" id="GO:0005634">
    <property type="term" value="C:nucleus"/>
    <property type="evidence" value="ECO:0007669"/>
    <property type="project" value="UniProtKB-SubCell"/>
</dbReference>
<protein>
    <recommendedName>
        <fullName evidence="8">ATP-dependent DNA helicase</fullName>
        <ecNumber evidence="8">5.6.2.4</ecNumber>
    </recommendedName>
</protein>
<evidence type="ECO:0000259" key="9">
    <source>
        <dbReference type="PROSITE" id="PS51194"/>
    </source>
</evidence>
<evidence type="ECO:0000313" key="10">
    <source>
        <dbReference type="EMBL" id="CAL5130590.1"/>
    </source>
</evidence>
<dbReference type="GO" id="GO:0005694">
    <property type="term" value="C:chromosome"/>
    <property type="evidence" value="ECO:0007669"/>
    <property type="project" value="TreeGrafter"/>
</dbReference>
<organism evidence="10 11">
    <name type="scientific">Calicophoron daubneyi</name>
    <name type="common">Rumen fluke</name>
    <name type="synonym">Paramphistomum daubneyi</name>
    <dbReference type="NCBI Taxonomy" id="300641"/>
    <lineage>
        <taxon>Eukaryota</taxon>
        <taxon>Metazoa</taxon>
        <taxon>Spiralia</taxon>
        <taxon>Lophotrochozoa</taxon>
        <taxon>Platyhelminthes</taxon>
        <taxon>Trematoda</taxon>
        <taxon>Digenea</taxon>
        <taxon>Plagiorchiida</taxon>
        <taxon>Pronocephalata</taxon>
        <taxon>Paramphistomoidea</taxon>
        <taxon>Paramphistomidae</taxon>
        <taxon>Calicophoron</taxon>
    </lineage>
</organism>
<keyword evidence="8" id="KW-0547">Nucleotide-binding</keyword>
<dbReference type="GO" id="GO:0016787">
    <property type="term" value="F:hydrolase activity"/>
    <property type="evidence" value="ECO:0007669"/>
    <property type="project" value="UniProtKB-KW"/>
</dbReference>
<comment type="caution">
    <text evidence="10">The sequence shown here is derived from an EMBL/GenBank/DDBJ whole genome shotgun (WGS) entry which is preliminary data.</text>
</comment>
<evidence type="ECO:0000256" key="7">
    <source>
        <dbReference type="ARBA" id="ARBA00034617"/>
    </source>
</evidence>
<keyword evidence="2" id="KW-0479">Metal-binding</keyword>
<comment type="similarity">
    <text evidence="1 8">Belongs to the helicase family. RecQ subfamily.</text>
</comment>
<dbReference type="Gene3D" id="3.40.50.300">
    <property type="entry name" value="P-loop containing nucleotide triphosphate hydrolases"/>
    <property type="match status" value="1"/>
</dbReference>
<dbReference type="PANTHER" id="PTHR13710:SF105">
    <property type="entry name" value="ATP-DEPENDENT DNA HELICASE Q1"/>
    <property type="match status" value="1"/>
</dbReference>
<evidence type="ECO:0000256" key="3">
    <source>
        <dbReference type="ARBA" id="ARBA00022801"/>
    </source>
</evidence>
<evidence type="ECO:0000256" key="4">
    <source>
        <dbReference type="ARBA" id="ARBA00022806"/>
    </source>
</evidence>
<dbReference type="Gene3D" id="1.10.10.10">
    <property type="entry name" value="Winged helix-like DNA-binding domain superfamily/Winged helix DNA-binding domain"/>
    <property type="match status" value="1"/>
</dbReference>
<dbReference type="AlphaFoldDB" id="A0AAV2T277"/>
<dbReference type="EMBL" id="CAXLJL010000068">
    <property type="protein sequence ID" value="CAL5130590.1"/>
    <property type="molecule type" value="Genomic_DNA"/>
</dbReference>
<keyword evidence="3 8" id="KW-0378">Hydrolase</keyword>
<dbReference type="GO" id="GO:0043138">
    <property type="term" value="F:3'-5' DNA helicase activity"/>
    <property type="evidence" value="ECO:0007669"/>
    <property type="project" value="UniProtKB-EC"/>
</dbReference>
<dbReference type="GO" id="GO:0003677">
    <property type="term" value="F:DNA binding"/>
    <property type="evidence" value="ECO:0007669"/>
    <property type="project" value="UniProtKB-KW"/>
</dbReference>
<evidence type="ECO:0000256" key="8">
    <source>
        <dbReference type="RuleBase" id="RU364117"/>
    </source>
</evidence>
<dbReference type="InterPro" id="IPR004589">
    <property type="entry name" value="DNA_helicase_ATP-dep_RecQ"/>
</dbReference>
<dbReference type="InterPro" id="IPR027417">
    <property type="entry name" value="P-loop_NTPase"/>
</dbReference>
<keyword evidence="5" id="KW-0238">DNA-binding</keyword>
<dbReference type="GO" id="GO:0009378">
    <property type="term" value="F:four-way junction helicase activity"/>
    <property type="evidence" value="ECO:0007669"/>
    <property type="project" value="TreeGrafter"/>
</dbReference>
<comment type="catalytic activity">
    <reaction evidence="8">
        <text>ATP + H2O = ADP + phosphate + H(+)</text>
        <dbReference type="Rhea" id="RHEA:13065"/>
        <dbReference type="ChEBI" id="CHEBI:15377"/>
        <dbReference type="ChEBI" id="CHEBI:15378"/>
        <dbReference type="ChEBI" id="CHEBI:30616"/>
        <dbReference type="ChEBI" id="CHEBI:43474"/>
        <dbReference type="ChEBI" id="CHEBI:456216"/>
    </reaction>
</comment>
<dbReference type="FunFam" id="3.40.50.300:FF:001975">
    <property type="entry name" value="ATP-dependent DNA helicase"/>
    <property type="match status" value="1"/>
</dbReference>
<feature type="domain" description="Helicase C-terminal" evidence="9">
    <location>
        <begin position="35"/>
        <end position="183"/>
    </location>
</feature>
<dbReference type="GO" id="GO:0046872">
    <property type="term" value="F:metal ion binding"/>
    <property type="evidence" value="ECO:0007669"/>
    <property type="project" value="UniProtKB-KW"/>
</dbReference>
<dbReference type="Pfam" id="PF00271">
    <property type="entry name" value="Helicase_C"/>
    <property type="match status" value="1"/>
</dbReference>
<dbReference type="SUPFAM" id="SSF52540">
    <property type="entry name" value="P-loop containing nucleoside triphosphate hydrolases"/>
    <property type="match status" value="1"/>
</dbReference>
<evidence type="ECO:0000256" key="6">
    <source>
        <dbReference type="ARBA" id="ARBA00023235"/>
    </source>
</evidence>
<keyword evidence="8" id="KW-0067">ATP-binding</keyword>
<dbReference type="Pfam" id="PF16124">
    <property type="entry name" value="RecQ_Zn_bind"/>
    <property type="match status" value="1"/>
</dbReference>
<proteinExistence type="inferred from homology"/>
<dbReference type="GO" id="GO:0005524">
    <property type="term" value="F:ATP binding"/>
    <property type="evidence" value="ECO:0007669"/>
    <property type="project" value="UniProtKB-KW"/>
</dbReference>
<dbReference type="InterPro" id="IPR001650">
    <property type="entry name" value="Helicase_C-like"/>
</dbReference>
<dbReference type="SMART" id="SM00490">
    <property type="entry name" value="HELICc"/>
    <property type="match status" value="1"/>
</dbReference>
<comment type="catalytic activity">
    <reaction evidence="7 8">
        <text>Couples ATP hydrolysis with the unwinding of duplex DNA by translocating in the 3'-5' direction.</text>
        <dbReference type="EC" id="5.6.2.4"/>
    </reaction>
</comment>
<dbReference type="PROSITE" id="PS51194">
    <property type="entry name" value="HELICASE_CTER"/>
    <property type="match status" value="1"/>
</dbReference>
<dbReference type="Proteomes" id="UP001497525">
    <property type="component" value="Unassembled WGS sequence"/>
</dbReference>
<dbReference type="InterPro" id="IPR036388">
    <property type="entry name" value="WH-like_DNA-bd_sf"/>
</dbReference>
<accession>A0AAV2T277</accession>
<dbReference type="InterPro" id="IPR032284">
    <property type="entry name" value="RecQ_Zn-bd"/>
</dbReference>
<keyword evidence="6" id="KW-0413">Isomerase</keyword>
<evidence type="ECO:0000313" key="11">
    <source>
        <dbReference type="Proteomes" id="UP001497525"/>
    </source>
</evidence>
<sequence>MLGLNSQSCLVIRSGYNRKNLLYEVRIDNDATKKPIDSLYNLIKTKYLKQCGIVYCFSQKDTEDVASGLRKCGIKAACYHANLEAEYRSRVHAQWYLGEIHVMVATVAFGMGIDKPDVHFVIHYSSSKSLENYYQESGRAGRDGNPAECVILWRFPDLFRLASMVSSERTGLSKLMHMVNYCIDPVTCRRKLLAQHLADTTWTQDDCPGACDNCRRRLSSNEDHLVHLNISTLLEETEALLTEHMARKQERVTGPKLVELMSSNRGIQQTAASLFGRSPVRVFYEHFVAWSLVNRWLKLEFHYTPYSTVCYVVPVDRRVEDSGDLFMPYLVLNGKRKQKQEPNGDATKKRRKTEVFDMQSVETVELDSD</sequence>
<keyword evidence="4 8" id="KW-0347">Helicase</keyword>
<name>A0AAV2T277_CALDB</name>
<gene>
    <name evidence="10" type="ORF">CDAUBV1_LOCUS2769</name>
</gene>
<evidence type="ECO:0000256" key="2">
    <source>
        <dbReference type="ARBA" id="ARBA00022723"/>
    </source>
</evidence>
<keyword evidence="8" id="KW-0539">Nucleus</keyword>
<dbReference type="GO" id="GO:0000724">
    <property type="term" value="P:double-strand break repair via homologous recombination"/>
    <property type="evidence" value="ECO:0007669"/>
    <property type="project" value="TreeGrafter"/>
</dbReference>
<comment type="subcellular location">
    <subcellularLocation>
        <location evidence="8">Nucleus</location>
    </subcellularLocation>
</comment>
<dbReference type="NCBIfam" id="TIGR00614">
    <property type="entry name" value="recQ_fam"/>
    <property type="match status" value="1"/>
</dbReference>
<evidence type="ECO:0000256" key="1">
    <source>
        <dbReference type="ARBA" id="ARBA00005446"/>
    </source>
</evidence>
<dbReference type="EC" id="5.6.2.4" evidence="8"/>
<dbReference type="PANTHER" id="PTHR13710">
    <property type="entry name" value="DNA HELICASE RECQ FAMILY MEMBER"/>
    <property type="match status" value="1"/>
</dbReference>
<reference evidence="10" key="1">
    <citation type="submission" date="2024-06" db="EMBL/GenBank/DDBJ databases">
        <authorList>
            <person name="Liu X."/>
            <person name="Lenzi L."/>
            <person name="Haldenby T S."/>
            <person name="Uol C."/>
        </authorList>
    </citation>
    <scope>NUCLEOTIDE SEQUENCE</scope>
</reference>
<dbReference type="CDD" id="cd18794">
    <property type="entry name" value="SF2_C_RecQ"/>
    <property type="match status" value="1"/>
</dbReference>
<evidence type="ECO:0000256" key="5">
    <source>
        <dbReference type="ARBA" id="ARBA00023125"/>
    </source>
</evidence>